<evidence type="ECO:0000313" key="5">
    <source>
        <dbReference type="Proteomes" id="UP001652564"/>
    </source>
</evidence>
<comment type="cofactor">
    <cofactor evidence="1">
        <name>pyridoxal 5'-phosphate</name>
        <dbReference type="ChEBI" id="CHEBI:597326"/>
    </cofactor>
</comment>
<dbReference type="InterPro" id="IPR015424">
    <property type="entry name" value="PyrdxlP-dep_Trfase"/>
</dbReference>
<dbReference type="Proteomes" id="UP001652564">
    <property type="component" value="Unassembled WGS sequence"/>
</dbReference>
<dbReference type="GO" id="GO:0008483">
    <property type="term" value="F:transaminase activity"/>
    <property type="evidence" value="ECO:0007669"/>
    <property type="project" value="UniProtKB-KW"/>
</dbReference>
<reference evidence="4 5" key="1">
    <citation type="submission" date="2022-10" db="EMBL/GenBank/DDBJ databases">
        <title>Defluviimonas sp. nov., isolated from ocean surface sediments.</title>
        <authorList>
            <person name="He W."/>
            <person name="Wang L."/>
            <person name="Zhang D.-F."/>
        </authorList>
    </citation>
    <scope>NUCLEOTIDE SEQUENCE [LARGE SCALE GENOMIC DNA]</scope>
    <source>
        <strain evidence="4 5">WL0050</strain>
    </source>
</reference>
<proteinExistence type="inferred from homology"/>
<keyword evidence="4" id="KW-0808">Transferase</keyword>
<keyword evidence="4" id="KW-0032">Aminotransferase</keyword>
<dbReference type="InterPro" id="IPR015421">
    <property type="entry name" value="PyrdxlP-dep_Trfase_major"/>
</dbReference>
<comment type="similarity">
    <text evidence="3">Belongs to the class-III pyridoxal-phosphate-dependent aminotransferase family.</text>
</comment>
<dbReference type="Gene3D" id="3.40.640.10">
    <property type="entry name" value="Type I PLP-dependent aspartate aminotransferase-like (Major domain)"/>
    <property type="match status" value="1"/>
</dbReference>
<dbReference type="PANTHER" id="PTHR43713">
    <property type="entry name" value="GLUTAMATE-1-SEMIALDEHYDE 2,1-AMINOMUTASE"/>
    <property type="match status" value="1"/>
</dbReference>
<dbReference type="Gene3D" id="3.90.1150.10">
    <property type="entry name" value="Aspartate Aminotransferase, domain 1"/>
    <property type="match status" value="1"/>
</dbReference>
<dbReference type="EMBL" id="JAOWKZ010000004">
    <property type="protein sequence ID" value="MCV2873967.1"/>
    <property type="molecule type" value="Genomic_DNA"/>
</dbReference>
<name>A0ABT2ZSE8_9RHOB</name>
<dbReference type="InterPro" id="IPR015422">
    <property type="entry name" value="PyrdxlP-dep_Trfase_small"/>
</dbReference>
<dbReference type="RefSeq" id="WP_263741223.1">
    <property type="nucleotide sequence ID" value="NZ_JAOWKZ010000004.1"/>
</dbReference>
<gene>
    <name evidence="4" type="ORF">OEZ71_16845</name>
</gene>
<accession>A0ABT2ZSE8</accession>
<dbReference type="PANTHER" id="PTHR43713:SF3">
    <property type="entry name" value="GLUTAMATE-1-SEMIALDEHYDE 2,1-AMINOMUTASE 1, CHLOROPLASTIC-RELATED"/>
    <property type="match status" value="1"/>
</dbReference>
<evidence type="ECO:0000313" key="4">
    <source>
        <dbReference type="EMBL" id="MCV2873967.1"/>
    </source>
</evidence>
<protein>
    <submittedName>
        <fullName evidence="4">Aminotransferase class III-fold pyridoxal phosphate-dependent enzyme</fullName>
    </submittedName>
</protein>
<sequence length="448" mass="47696">MVAGIDPARLNAVFEREYREFVARTPKSAALIARARDVMPDGVPMAWMAGLFAHPPICAVGGEGSAFEDADGNRYIDFNLADLSNTIGYGPTAVSRLTAETAARGVQYLMPSEDAIAVAEELKRRTGFRFWQYTLSASQANTEIIRIARAMTGRQKVVVFQGKYHGHLDTTLAEDGPPDALGLAPASVRDTVVIPFNDPDALRAALAGGDVALVMTEPALTNCTLVIAEPGFLTDAHALSRAAGTLFAFDETHTWQFAYGGLAPGDGLTADFLCLGKGLGTGVAFACYGMTAEIGAFVEDQLESISRDRNGLAIGGTLFGNALSVSATRAGLDEILTEEGYARLARLGTRLADGLDGLIARHGLPWRSFRLGPRAGFCLTPEAPRNYTEAKPSLDRSFSAARRLFMANRGIWEAIISAAPQVGFAHEAADIDRYVEVAGAFLDDVTGA</sequence>
<dbReference type="Pfam" id="PF00202">
    <property type="entry name" value="Aminotran_3"/>
    <property type="match status" value="1"/>
</dbReference>
<evidence type="ECO:0000256" key="1">
    <source>
        <dbReference type="ARBA" id="ARBA00001933"/>
    </source>
</evidence>
<evidence type="ECO:0000256" key="3">
    <source>
        <dbReference type="RuleBase" id="RU003560"/>
    </source>
</evidence>
<comment type="caution">
    <text evidence="4">The sequence shown here is derived from an EMBL/GenBank/DDBJ whole genome shotgun (WGS) entry which is preliminary data.</text>
</comment>
<dbReference type="SUPFAM" id="SSF53383">
    <property type="entry name" value="PLP-dependent transferases"/>
    <property type="match status" value="1"/>
</dbReference>
<dbReference type="InterPro" id="IPR005814">
    <property type="entry name" value="Aminotrans_3"/>
</dbReference>
<keyword evidence="5" id="KW-1185">Reference proteome</keyword>
<evidence type="ECO:0000256" key="2">
    <source>
        <dbReference type="ARBA" id="ARBA00022898"/>
    </source>
</evidence>
<keyword evidence="2 3" id="KW-0663">Pyridoxal phosphate</keyword>
<organism evidence="4 5">
    <name type="scientific">Albidovulum litorale</name>
    <dbReference type="NCBI Taxonomy" id="2984134"/>
    <lineage>
        <taxon>Bacteria</taxon>
        <taxon>Pseudomonadati</taxon>
        <taxon>Pseudomonadota</taxon>
        <taxon>Alphaproteobacteria</taxon>
        <taxon>Rhodobacterales</taxon>
        <taxon>Paracoccaceae</taxon>
        <taxon>Albidovulum</taxon>
    </lineage>
</organism>